<sequence>MKPIKKRNIKNVKIQDILDLLHALPKPAVITKNTQQGASEYYRKCPKKKNTYLDGYWKGEPKKAKAGAFYALHFKTLEGLLYIGSFDGCEAYDESDRVSLVVKDVEIYYIEDYKIDLKSTAALDQILRKPGPVTYSYFYPGQVGKEEPVSLSTNKNELQEILYAWRKCRAEQAKFRQRVFKKHGAVCKVTGCSVQGILDAAHLPGRDWQKGHFSAEDGIPLRADLHRALDAGLIKLDAKHRLVFVAPELHMEYGEYIVGSE</sequence>
<evidence type="ECO:0000313" key="3">
    <source>
        <dbReference type="Proteomes" id="UP000608345"/>
    </source>
</evidence>
<dbReference type="Pfam" id="PF13391">
    <property type="entry name" value="HNH_2"/>
    <property type="match status" value="1"/>
</dbReference>
<organism evidence="2 3">
    <name type="scientific">Advenella faeciporci</name>
    <dbReference type="NCBI Taxonomy" id="797535"/>
    <lineage>
        <taxon>Bacteria</taxon>
        <taxon>Pseudomonadati</taxon>
        <taxon>Pseudomonadota</taxon>
        <taxon>Betaproteobacteria</taxon>
        <taxon>Burkholderiales</taxon>
        <taxon>Alcaligenaceae</taxon>
    </lineage>
</organism>
<keyword evidence="3" id="KW-1185">Reference proteome</keyword>
<dbReference type="RefSeq" id="WP_189385139.1">
    <property type="nucleotide sequence ID" value="NZ_BAABFY010000027.1"/>
</dbReference>
<gene>
    <name evidence="2" type="ORF">GCM10011450_17870</name>
</gene>
<feature type="domain" description="HNH nuclease" evidence="1">
    <location>
        <begin position="187"/>
        <end position="234"/>
    </location>
</feature>
<name>A0A918MYH4_9BURK</name>
<dbReference type="InterPro" id="IPR003615">
    <property type="entry name" value="HNH_nuc"/>
</dbReference>
<dbReference type="AlphaFoldDB" id="A0A918MYH4"/>
<accession>A0A918MYH4</accession>
<evidence type="ECO:0000313" key="2">
    <source>
        <dbReference type="EMBL" id="GGW88249.1"/>
    </source>
</evidence>
<dbReference type="Proteomes" id="UP000608345">
    <property type="component" value="Unassembled WGS sequence"/>
</dbReference>
<evidence type="ECO:0000259" key="1">
    <source>
        <dbReference type="Pfam" id="PF13391"/>
    </source>
</evidence>
<protein>
    <recommendedName>
        <fullName evidence="1">HNH nuclease domain-containing protein</fullName>
    </recommendedName>
</protein>
<dbReference type="EMBL" id="BMYS01000011">
    <property type="protein sequence ID" value="GGW88249.1"/>
    <property type="molecule type" value="Genomic_DNA"/>
</dbReference>
<proteinExistence type="predicted"/>
<reference evidence="2" key="2">
    <citation type="submission" date="2020-09" db="EMBL/GenBank/DDBJ databases">
        <authorList>
            <person name="Sun Q."/>
            <person name="Kim S."/>
        </authorList>
    </citation>
    <scope>NUCLEOTIDE SEQUENCE</scope>
    <source>
        <strain evidence="2">KCTC 23732</strain>
    </source>
</reference>
<comment type="caution">
    <text evidence="2">The sequence shown here is derived from an EMBL/GenBank/DDBJ whole genome shotgun (WGS) entry which is preliminary data.</text>
</comment>
<reference evidence="2" key="1">
    <citation type="journal article" date="2014" name="Int. J. Syst. Evol. Microbiol.">
        <title>Complete genome sequence of Corynebacterium casei LMG S-19264T (=DSM 44701T), isolated from a smear-ripened cheese.</title>
        <authorList>
            <consortium name="US DOE Joint Genome Institute (JGI-PGF)"/>
            <person name="Walter F."/>
            <person name="Albersmeier A."/>
            <person name="Kalinowski J."/>
            <person name="Ruckert C."/>
        </authorList>
    </citation>
    <scope>NUCLEOTIDE SEQUENCE</scope>
    <source>
        <strain evidence="2">KCTC 23732</strain>
    </source>
</reference>